<feature type="domain" description="Reverse transcriptase RNase H-like" evidence="8">
    <location>
        <begin position="376"/>
        <end position="438"/>
    </location>
</feature>
<protein>
    <recommendedName>
        <fullName evidence="8">Reverse transcriptase RNase H-like domain-containing protein</fullName>
    </recommendedName>
</protein>
<evidence type="ECO:0000313" key="10">
    <source>
        <dbReference type="Proteomes" id="UP001151760"/>
    </source>
</evidence>
<gene>
    <name evidence="9" type="ORF">Tco_0683293</name>
</gene>
<dbReference type="PANTHER" id="PTHR48475">
    <property type="entry name" value="RIBONUCLEASE H"/>
    <property type="match status" value="1"/>
</dbReference>
<evidence type="ECO:0000256" key="7">
    <source>
        <dbReference type="SAM" id="MobiDB-lite"/>
    </source>
</evidence>
<keyword evidence="6" id="KW-0695">RNA-directed DNA polymerase</keyword>
<organism evidence="9 10">
    <name type="scientific">Tanacetum coccineum</name>
    <dbReference type="NCBI Taxonomy" id="301880"/>
    <lineage>
        <taxon>Eukaryota</taxon>
        <taxon>Viridiplantae</taxon>
        <taxon>Streptophyta</taxon>
        <taxon>Embryophyta</taxon>
        <taxon>Tracheophyta</taxon>
        <taxon>Spermatophyta</taxon>
        <taxon>Magnoliopsida</taxon>
        <taxon>eudicotyledons</taxon>
        <taxon>Gunneridae</taxon>
        <taxon>Pentapetalae</taxon>
        <taxon>asterids</taxon>
        <taxon>campanulids</taxon>
        <taxon>Asterales</taxon>
        <taxon>Asteraceae</taxon>
        <taxon>Asteroideae</taxon>
        <taxon>Anthemideae</taxon>
        <taxon>Anthemidinae</taxon>
        <taxon>Tanacetum</taxon>
    </lineage>
</organism>
<keyword evidence="10" id="KW-1185">Reference proteome</keyword>
<reference evidence="9" key="2">
    <citation type="submission" date="2022-01" db="EMBL/GenBank/DDBJ databases">
        <authorList>
            <person name="Yamashiro T."/>
            <person name="Shiraishi A."/>
            <person name="Satake H."/>
            <person name="Nakayama K."/>
        </authorList>
    </citation>
    <scope>NUCLEOTIDE SEQUENCE</scope>
</reference>
<evidence type="ECO:0000256" key="3">
    <source>
        <dbReference type="ARBA" id="ARBA00022722"/>
    </source>
</evidence>
<sequence>MSWNSEYEEGKQRSGRSFKYLLDGGRARRMADARLVQNVSLNPRSSSTNCFDDLDPKSVDSFKELSQKFLEEFSQRKRYAKDPTEIHGIKRRKNEGLQAFMDRDRGHNTNDYYQLKKQIEEAVASGKLAHLVKNIRRNNQKNGSQGKNNVKVINMIRGGGNCKRPFEGERSSSEIMYEHCFRNLSINIRSRLRRCRALLIGFLGETYHPLGVIDLRVTMGEAGRNKTALMEFIIVKFYSPYNVIIGRNRMRILKAVGSTIYSMIKFPTNQGIMRIETSREALWECRQLERVQGSWKEDDGKGLGQSKRAKRGSILGRNSGEKKNRGRKVPQTFGDKGRNRSRPGKSAGIHPKPHPKRSKPNMKFIPATNNHRQRNKTISSVLMVEREGVQEHVSYVSRPLQGMKICYTPTEKMVQALIHTTRSLRITFRKHKVTVVTDGPMDEILKLFGREGPMEEISKERRPKFFGQGEQVQKTPDANEGETSNLSKKLQAKLTLTPRAWRLYLGKKTIKEGSGVGIILVSPDEKMHSYAIRLKFNASDHAMDCEALLAGLVAFVSKGLAVASSIAAEESKKPLPFSPSRKGHNNIGEARCITPHVIGQLHNIIQNISSTPVTSNQERTGTTLIDNSKDLEEMSQSTLYNRKEKPDHPLKRVRSPRWTFQRAYLVYQAQNEPSYHQYGSKLILSLRCILNSLQTTAPLAKPKKGDNNLNSAKFIRSKNFWTNPGTSWSRKNDANSEGVAISQRNPYPFQPQNISLLRSSRERATSHSTDQCSLERDYDLLISPSLWL</sequence>
<keyword evidence="3" id="KW-0540">Nuclease</keyword>
<keyword evidence="4" id="KW-0255">Endonuclease</keyword>
<evidence type="ECO:0000256" key="6">
    <source>
        <dbReference type="ARBA" id="ARBA00022918"/>
    </source>
</evidence>
<proteinExistence type="predicted"/>
<keyword evidence="1" id="KW-0808">Transferase</keyword>
<dbReference type="Proteomes" id="UP001151760">
    <property type="component" value="Unassembled WGS sequence"/>
</dbReference>
<feature type="compositionally biased region" description="Basic residues" evidence="7">
    <location>
        <begin position="351"/>
        <end position="360"/>
    </location>
</feature>
<comment type="caution">
    <text evidence="9">The sequence shown here is derived from an EMBL/GenBank/DDBJ whole genome shotgun (WGS) entry which is preliminary data.</text>
</comment>
<feature type="compositionally biased region" description="Polar residues" evidence="7">
    <location>
        <begin position="470"/>
        <end position="486"/>
    </location>
</feature>
<feature type="region of interest" description="Disordered" evidence="7">
    <location>
        <begin position="726"/>
        <end position="747"/>
    </location>
</feature>
<dbReference type="InterPro" id="IPR041373">
    <property type="entry name" value="RT_RNaseH"/>
</dbReference>
<accession>A0ABQ4XTK6</accession>
<dbReference type="Pfam" id="PF17917">
    <property type="entry name" value="RT_RNaseH"/>
    <property type="match status" value="1"/>
</dbReference>
<keyword evidence="2" id="KW-0548">Nucleotidyltransferase</keyword>
<feature type="region of interest" description="Disordered" evidence="7">
    <location>
        <begin position="460"/>
        <end position="486"/>
    </location>
</feature>
<evidence type="ECO:0000256" key="1">
    <source>
        <dbReference type="ARBA" id="ARBA00022679"/>
    </source>
</evidence>
<dbReference type="PANTHER" id="PTHR48475:SF2">
    <property type="entry name" value="RIBONUCLEASE H"/>
    <property type="match status" value="1"/>
</dbReference>
<evidence type="ECO:0000256" key="2">
    <source>
        <dbReference type="ARBA" id="ARBA00022695"/>
    </source>
</evidence>
<reference evidence="9" key="1">
    <citation type="journal article" date="2022" name="Int. J. Mol. Sci.">
        <title>Draft Genome of Tanacetum Coccineum: Genomic Comparison of Closely Related Tanacetum-Family Plants.</title>
        <authorList>
            <person name="Yamashiro T."/>
            <person name="Shiraishi A."/>
            <person name="Nakayama K."/>
            <person name="Satake H."/>
        </authorList>
    </citation>
    <scope>NUCLEOTIDE SEQUENCE</scope>
</reference>
<evidence type="ECO:0000256" key="4">
    <source>
        <dbReference type="ARBA" id="ARBA00022759"/>
    </source>
</evidence>
<name>A0ABQ4XTK6_9ASTR</name>
<evidence type="ECO:0000259" key="8">
    <source>
        <dbReference type="Pfam" id="PF17917"/>
    </source>
</evidence>
<feature type="region of interest" description="Disordered" evidence="7">
    <location>
        <begin position="294"/>
        <end position="374"/>
    </location>
</feature>
<keyword evidence="5" id="KW-0378">Hydrolase</keyword>
<dbReference type="EMBL" id="BQNB010009811">
    <property type="protein sequence ID" value="GJS68728.1"/>
    <property type="molecule type" value="Genomic_DNA"/>
</dbReference>
<evidence type="ECO:0000313" key="9">
    <source>
        <dbReference type="EMBL" id="GJS68728.1"/>
    </source>
</evidence>
<evidence type="ECO:0000256" key="5">
    <source>
        <dbReference type="ARBA" id="ARBA00022801"/>
    </source>
</evidence>